<dbReference type="InterPro" id="IPR036691">
    <property type="entry name" value="Endo/exonu/phosph_ase_sf"/>
</dbReference>
<keyword evidence="4" id="KW-1185">Reference proteome</keyword>
<protein>
    <submittedName>
        <fullName evidence="3">Uncharacterized protein</fullName>
    </submittedName>
</protein>
<sequence>MEFYHHSMQARILPNLAIGIPLLITTLTHAGCAILYTVNCDSVDLNPPTQITGNIILMVALRFPNEDVVTNTMAKGIIVATTYLFWRPMSYYERVRQASVLLRRMVKFRKEVAQAEEKEFQHHSDRSKLPMPNASPAKFLPMCLARMVDAGVSTLGSQHDLPARGPGPARRRHRTPLRLLRYQ</sequence>
<keyword evidence="2" id="KW-0472">Membrane</keyword>
<reference evidence="3 4" key="1">
    <citation type="journal article" date="2018" name="New Phytol.">
        <title>Phylogenomics of Endogonaceae and evolution of mycorrhizas within Mucoromycota.</title>
        <authorList>
            <person name="Chang Y."/>
            <person name="Desiro A."/>
            <person name="Na H."/>
            <person name="Sandor L."/>
            <person name="Lipzen A."/>
            <person name="Clum A."/>
            <person name="Barry K."/>
            <person name="Grigoriev I.V."/>
            <person name="Martin F.M."/>
            <person name="Stajich J.E."/>
            <person name="Smith M.E."/>
            <person name="Bonito G."/>
            <person name="Spatafora J.W."/>
        </authorList>
    </citation>
    <scope>NUCLEOTIDE SEQUENCE [LARGE SCALE GENOMIC DNA]</scope>
    <source>
        <strain evidence="3 4">GMNB39</strain>
    </source>
</reference>
<dbReference type="EMBL" id="RBNI01014034">
    <property type="protein sequence ID" value="RUP23971.1"/>
    <property type="molecule type" value="Genomic_DNA"/>
</dbReference>
<keyword evidence="2" id="KW-1133">Transmembrane helix</keyword>
<dbReference type="AlphaFoldDB" id="A0A433BCI8"/>
<name>A0A433BCI8_9FUNG</name>
<evidence type="ECO:0000256" key="1">
    <source>
        <dbReference type="SAM" id="MobiDB-lite"/>
    </source>
</evidence>
<evidence type="ECO:0000313" key="3">
    <source>
        <dbReference type="EMBL" id="RUP23971.1"/>
    </source>
</evidence>
<accession>A0A433BCI8</accession>
<evidence type="ECO:0000313" key="4">
    <source>
        <dbReference type="Proteomes" id="UP000268093"/>
    </source>
</evidence>
<feature type="transmembrane region" description="Helical" evidence="2">
    <location>
        <begin position="68"/>
        <end position="86"/>
    </location>
</feature>
<gene>
    <name evidence="3" type="ORF">BC936DRAFT_138957</name>
</gene>
<evidence type="ECO:0000256" key="2">
    <source>
        <dbReference type="SAM" id="Phobius"/>
    </source>
</evidence>
<feature type="transmembrane region" description="Helical" evidence="2">
    <location>
        <begin position="12"/>
        <end position="38"/>
    </location>
</feature>
<dbReference type="Proteomes" id="UP000268093">
    <property type="component" value="Unassembled WGS sequence"/>
</dbReference>
<organism evidence="3 4">
    <name type="scientific">Jimgerdemannia flammicorona</name>
    <dbReference type="NCBI Taxonomy" id="994334"/>
    <lineage>
        <taxon>Eukaryota</taxon>
        <taxon>Fungi</taxon>
        <taxon>Fungi incertae sedis</taxon>
        <taxon>Mucoromycota</taxon>
        <taxon>Mucoromycotina</taxon>
        <taxon>Endogonomycetes</taxon>
        <taxon>Endogonales</taxon>
        <taxon>Endogonaceae</taxon>
        <taxon>Jimgerdemannia</taxon>
    </lineage>
</organism>
<dbReference type="Gene3D" id="3.60.10.10">
    <property type="entry name" value="Endonuclease/exonuclease/phosphatase"/>
    <property type="match status" value="1"/>
</dbReference>
<comment type="caution">
    <text evidence="3">The sequence shown here is derived from an EMBL/GenBank/DDBJ whole genome shotgun (WGS) entry which is preliminary data.</text>
</comment>
<keyword evidence="2" id="KW-0812">Transmembrane</keyword>
<proteinExistence type="predicted"/>
<dbReference type="OrthoDB" id="428734at2759"/>
<feature type="region of interest" description="Disordered" evidence="1">
    <location>
        <begin position="156"/>
        <end position="183"/>
    </location>
</feature>